<dbReference type="RefSeq" id="WP_165033030.1">
    <property type="nucleotide sequence ID" value="NZ_JAAKZF010000061.1"/>
</dbReference>
<sequence>MTTLPLDGVRVIDFTQVMLGPCCTQVLADYGAEVIKIEKEKIGDLSRWSLGSDPDGLNNPVFCSLNRNKKSVALDLKSDEARAQVLDLIEGADVVVSNFRPGVMERMGFGYEDLKRRNPGIIFALGTGFGLEGPNRHKGGQDILAQAMTGLMARKSDPALPTSIYSTPLCDYSAGMHLVQGILLALLQRQKTGVGQVVAVSLYNSMLALQMQEGAAHMMRGKDLNWGAFPLTGVFETTDRPIVMVGAFKQNPLRDICNALEIEDLSLEERFADFDRQAESRPDLQAIFRARFAEEGSAHWLKRLEGVDILCAPVRTLGEALEDEQTLVNRMVIEAGRTAAGPVRLIGSPIEMSAAPLEIRHAPPRLGEHNDEVLGAVAELRKVGAA</sequence>
<evidence type="ECO:0000313" key="2">
    <source>
        <dbReference type="EMBL" id="NGO54695.1"/>
    </source>
</evidence>
<dbReference type="PANTHER" id="PTHR48207">
    <property type="entry name" value="SUCCINATE--HYDROXYMETHYLGLUTARATE COA-TRANSFERASE"/>
    <property type="match status" value="1"/>
</dbReference>
<dbReference type="GO" id="GO:0008410">
    <property type="term" value="F:CoA-transferase activity"/>
    <property type="evidence" value="ECO:0007669"/>
    <property type="project" value="TreeGrafter"/>
</dbReference>
<evidence type="ECO:0000256" key="1">
    <source>
        <dbReference type="ARBA" id="ARBA00022679"/>
    </source>
</evidence>
<reference evidence="2 3" key="1">
    <citation type="submission" date="2020-02" db="EMBL/GenBank/DDBJ databases">
        <title>Genome sequence of strain CCNWXJ40-4.</title>
        <authorList>
            <person name="Gao J."/>
            <person name="Sun J."/>
        </authorList>
    </citation>
    <scope>NUCLEOTIDE SEQUENCE [LARGE SCALE GENOMIC DNA]</scope>
    <source>
        <strain evidence="2 3">CCNWXJ 40-4</strain>
    </source>
</reference>
<gene>
    <name evidence="2" type="ORF">G6N73_26845</name>
</gene>
<dbReference type="Gene3D" id="3.40.50.10540">
    <property type="entry name" value="Crotonobetainyl-coa:carnitine coa-transferase, domain 1"/>
    <property type="match status" value="1"/>
</dbReference>
<dbReference type="InterPro" id="IPR003673">
    <property type="entry name" value="CoA-Trfase_fam_III"/>
</dbReference>
<dbReference type="Pfam" id="PF02515">
    <property type="entry name" value="CoA_transf_3"/>
    <property type="match status" value="1"/>
</dbReference>
<keyword evidence="1 2" id="KW-0808">Transferase</keyword>
<name>A0A6G4WIR8_9HYPH</name>
<dbReference type="Gene3D" id="3.30.1540.10">
    <property type="entry name" value="formyl-coa transferase, domain 3"/>
    <property type="match status" value="1"/>
</dbReference>
<dbReference type="InterPro" id="IPR023606">
    <property type="entry name" value="CoA-Trfase_III_dom_1_sf"/>
</dbReference>
<dbReference type="SUPFAM" id="SSF89796">
    <property type="entry name" value="CoA-transferase family III (CaiB/BaiF)"/>
    <property type="match status" value="1"/>
</dbReference>
<keyword evidence="3" id="KW-1185">Reference proteome</keyword>
<accession>A0A6G4WIR8</accession>
<dbReference type="InterPro" id="IPR050483">
    <property type="entry name" value="CoA-transferase_III_domain"/>
</dbReference>
<dbReference type="PANTHER" id="PTHR48207:SF4">
    <property type="entry name" value="BLL6097 PROTEIN"/>
    <property type="match status" value="1"/>
</dbReference>
<evidence type="ECO:0000313" key="3">
    <source>
        <dbReference type="Proteomes" id="UP001642900"/>
    </source>
</evidence>
<dbReference type="AlphaFoldDB" id="A0A6G4WIR8"/>
<organism evidence="2 3">
    <name type="scientific">Allomesorhizobium camelthorni</name>
    <dbReference type="NCBI Taxonomy" id="475069"/>
    <lineage>
        <taxon>Bacteria</taxon>
        <taxon>Pseudomonadati</taxon>
        <taxon>Pseudomonadota</taxon>
        <taxon>Alphaproteobacteria</taxon>
        <taxon>Hyphomicrobiales</taxon>
        <taxon>Phyllobacteriaceae</taxon>
        <taxon>Allomesorhizobium</taxon>
    </lineage>
</organism>
<proteinExistence type="predicted"/>
<dbReference type="InterPro" id="IPR044855">
    <property type="entry name" value="CoA-Trfase_III_dom3_sf"/>
</dbReference>
<comment type="caution">
    <text evidence="2">The sequence shown here is derived from an EMBL/GenBank/DDBJ whole genome shotgun (WGS) entry which is preliminary data.</text>
</comment>
<dbReference type="EMBL" id="JAAKZF010000061">
    <property type="protein sequence ID" value="NGO54695.1"/>
    <property type="molecule type" value="Genomic_DNA"/>
</dbReference>
<dbReference type="Proteomes" id="UP001642900">
    <property type="component" value="Unassembled WGS sequence"/>
</dbReference>
<protein>
    <submittedName>
        <fullName evidence="2">CoA transferase</fullName>
    </submittedName>
</protein>